<accession>A0A239WBV4</accession>
<dbReference type="RefSeq" id="WP_095069339.1">
    <property type="nucleotide sequence ID" value="NZ_LT906465.1"/>
</dbReference>
<dbReference type="InterPro" id="IPR022532">
    <property type="entry name" value="DUF3696"/>
</dbReference>
<gene>
    <name evidence="3" type="ORF">SAMEA4412677_00087</name>
</gene>
<dbReference type="KEGG" id="ctak:4412677_00087"/>
<evidence type="ECO:0000259" key="1">
    <source>
        <dbReference type="Pfam" id="PF12476"/>
    </source>
</evidence>
<feature type="domain" description="Endonuclease GajA/Old nuclease/RecF-like AAA" evidence="2">
    <location>
        <begin position="2"/>
        <end position="498"/>
    </location>
</feature>
<dbReference type="InterPro" id="IPR051396">
    <property type="entry name" value="Bact_Antivir_Def_Nuclease"/>
</dbReference>
<evidence type="ECO:0000259" key="2">
    <source>
        <dbReference type="Pfam" id="PF13175"/>
    </source>
</evidence>
<dbReference type="Proteomes" id="UP000215196">
    <property type="component" value="Chromosome 1"/>
</dbReference>
<dbReference type="SUPFAM" id="SSF52540">
    <property type="entry name" value="P-loop containing nucleoside triphosphate hydrolases"/>
    <property type="match status" value="1"/>
</dbReference>
<dbReference type="EMBL" id="LT906465">
    <property type="protein sequence ID" value="SNV31987.1"/>
    <property type="molecule type" value="Genomic_DNA"/>
</dbReference>
<reference evidence="3 4" key="1">
    <citation type="submission" date="2017-06" db="EMBL/GenBank/DDBJ databases">
        <authorList>
            <consortium name="Pathogen Informatics"/>
        </authorList>
    </citation>
    <scope>NUCLEOTIDE SEQUENCE [LARGE SCALE GENOMIC DNA]</scope>
    <source>
        <strain evidence="3 4">NCTC13490</strain>
    </source>
</reference>
<dbReference type="Pfam" id="PF13175">
    <property type="entry name" value="AAA_15"/>
    <property type="match status" value="1"/>
</dbReference>
<dbReference type="InterPro" id="IPR041685">
    <property type="entry name" value="AAA_GajA/Old/RecF-like"/>
</dbReference>
<keyword evidence="4" id="KW-1185">Reference proteome</keyword>
<protein>
    <submittedName>
        <fullName evidence="3">Uncharacterized conserved protein</fullName>
    </submittedName>
</protein>
<dbReference type="PANTHER" id="PTHR43581">
    <property type="entry name" value="ATP/GTP PHOSPHATASE"/>
    <property type="match status" value="1"/>
</dbReference>
<proteinExistence type="predicted"/>
<dbReference type="Pfam" id="PF12476">
    <property type="entry name" value="DUF3696"/>
    <property type="match status" value="1"/>
</dbReference>
<evidence type="ECO:0000313" key="3">
    <source>
        <dbReference type="EMBL" id="SNV31987.1"/>
    </source>
</evidence>
<feature type="domain" description="DUF3696" evidence="1">
    <location>
        <begin position="510"/>
        <end position="558"/>
    </location>
</feature>
<dbReference type="PANTHER" id="PTHR43581:SF4">
    <property type="entry name" value="ATP_GTP PHOSPHATASE"/>
    <property type="match status" value="1"/>
</dbReference>
<name>A0A239WBV4_9FLAO</name>
<dbReference type="Gene3D" id="3.40.50.300">
    <property type="entry name" value="P-loop containing nucleotide triphosphate hydrolases"/>
    <property type="match status" value="1"/>
</dbReference>
<organism evidence="3 4">
    <name type="scientific">Chryseobacterium taklimakanense</name>
    <dbReference type="NCBI Taxonomy" id="536441"/>
    <lineage>
        <taxon>Bacteria</taxon>
        <taxon>Pseudomonadati</taxon>
        <taxon>Bacteroidota</taxon>
        <taxon>Flavobacteriia</taxon>
        <taxon>Flavobacteriales</taxon>
        <taxon>Weeksellaceae</taxon>
        <taxon>Chryseobacterium group</taxon>
        <taxon>Chryseobacterium</taxon>
    </lineage>
</organism>
<sequence length="572" mass="66721">MKISLKNFRIFKETTNFNIRPITVLTGPNNAGKSALAKLFMLLKNNVNNLDFSKGDHRINSFENAVNYDSNDKYFVVGTEFKIPFFVNTELRIGYADNKIFQYKILYQDRPLLLVDNQVYDKKIYYQNIVDIFLKGISLIPIGLSDKTNVTYTPLNQFPFDFSKYPEITFDNYKEIENVTYPELIKKTVLNIDFENKKTSYREVKSQENLLSANALCNEIERLILEETPYALFDVYLDMEKFTAKYYDKILSLQGEEINVNDPFKTEKENLLSALENIRWKIEKYFKEEFPEMNIEIIPSRSYKLIFSEKYINWMQDFEENGNTFCNELLAVLRKFDNKLKQVEFITIDRGLQFKSIDNPNYQILIDYSNLDKKTPKIFETKPQFKSGTFIEKAMKILGFPSEVIIQQVQLLNGIGIADLLIKNKEKQQSLLELGYGFSMLLPILMRIELGGSPIFIEEPEANLHPNYQSLLADIFVLATEMFPDQEIVLETHSEYLIRKLQLLTAQGKISTDKSMIYYFNDDKSVAPENPKVIEIEINHNGSLTEDFGPGFYDEAVRLQFNLSNINREQMN</sequence>
<dbReference type="AlphaFoldDB" id="A0A239WBV4"/>
<evidence type="ECO:0000313" key="4">
    <source>
        <dbReference type="Proteomes" id="UP000215196"/>
    </source>
</evidence>
<dbReference type="InterPro" id="IPR027417">
    <property type="entry name" value="P-loop_NTPase"/>
</dbReference>